<dbReference type="RefSeq" id="WP_117718144.1">
    <property type="nucleotide sequence ID" value="NZ_QSTP01000001.1"/>
</dbReference>
<gene>
    <name evidence="2" type="ORF">DXB99_02375</name>
</gene>
<dbReference type="Proteomes" id="UP000260758">
    <property type="component" value="Unassembled WGS sequence"/>
</dbReference>
<sequence length="226" mass="26035">MIFTMRFYRHCDLDLISTLWSIKPKERPKVVKRCIDAYLGIKPFEINDIPLSVSFNDVSFMDEVYSLTIRVTDKEEIFINQLKNGFKNNALKNITRQYIGLHGLSAYATDIDAFSYMNSLNIEKTISHIKQNNYISLEDNKESDNNNINSNDLEIVPATVPKKVKEPKEIKKRKSTSKKKVKETVDVQKNNIINEEPKENNDNKNLSEQEVNALNDDIFALIGGML</sequence>
<evidence type="ECO:0000256" key="1">
    <source>
        <dbReference type="SAM" id="MobiDB-lite"/>
    </source>
</evidence>
<dbReference type="EMBL" id="QSTP01000001">
    <property type="protein sequence ID" value="RGM75386.1"/>
    <property type="molecule type" value="Genomic_DNA"/>
</dbReference>
<accession>A0A3E4YKU5</accession>
<comment type="caution">
    <text evidence="2">The sequence shown here is derived from an EMBL/GenBank/DDBJ whole genome shotgun (WGS) entry which is preliminary data.</text>
</comment>
<feature type="region of interest" description="Disordered" evidence="1">
    <location>
        <begin position="165"/>
        <end position="205"/>
    </location>
</feature>
<feature type="compositionally biased region" description="Basic residues" evidence="1">
    <location>
        <begin position="170"/>
        <end position="181"/>
    </location>
</feature>
<dbReference type="AlphaFoldDB" id="A0A3E4YKU5"/>
<reference evidence="2 3" key="1">
    <citation type="submission" date="2018-08" db="EMBL/GenBank/DDBJ databases">
        <title>A genome reference for cultivated species of the human gut microbiota.</title>
        <authorList>
            <person name="Zou Y."/>
            <person name="Xue W."/>
            <person name="Luo G."/>
        </authorList>
    </citation>
    <scope>NUCLEOTIDE SEQUENCE [LARGE SCALE GENOMIC DNA]</scope>
    <source>
        <strain evidence="2 3">OM07-13</strain>
    </source>
</reference>
<organism evidence="2 3">
    <name type="scientific">Agathobacter rectalis</name>
    <dbReference type="NCBI Taxonomy" id="39491"/>
    <lineage>
        <taxon>Bacteria</taxon>
        <taxon>Bacillati</taxon>
        <taxon>Bacillota</taxon>
        <taxon>Clostridia</taxon>
        <taxon>Lachnospirales</taxon>
        <taxon>Lachnospiraceae</taxon>
        <taxon>Agathobacter</taxon>
    </lineage>
</organism>
<protein>
    <submittedName>
        <fullName evidence="2">Uncharacterized protein</fullName>
    </submittedName>
</protein>
<evidence type="ECO:0000313" key="2">
    <source>
        <dbReference type="EMBL" id="RGM75386.1"/>
    </source>
</evidence>
<feature type="compositionally biased region" description="Basic and acidic residues" evidence="1">
    <location>
        <begin position="195"/>
        <end position="205"/>
    </location>
</feature>
<name>A0A3E4YKU5_9FIRM</name>
<evidence type="ECO:0000313" key="3">
    <source>
        <dbReference type="Proteomes" id="UP000260758"/>
    </source>
</evidence>
<proteinExistence type="predicted"/>